<dbReference type="EMBL" id="CP013118">
    <property type="protein sequence ID" value="ALO14795.1"/>
    <property type="molecule type" value="Genomic_DNA"/>
</dbReference>
<dbReference type="OrthoDB" id="9764953at2"/>
<keyword evidence="1" id="KW-0378">Hydrolase</keyword>
<dbReference type="PROSITE" id="PS51257">
    <property type="entry name" value="PROKAR_LIPOPROTEIN"/>
    <property type="match status" value="1"/>
</dbReference>
<dbReference type="AlphaFoldDB" id="A0A0S2HXP8"/>
<gene>
    <name evidence="1" type="ORF">L21SP5_01136</name>
</gene>
<reference evidence="1 2" key="1">
    <citation type="submission" date="2015-11" db="EMBL/GenBank/DDBJ databases">
        <title>Description and complete genome sequence of a novel strain predominating in hypersaline microbial mats and representing a new family of the Bacteriodetes phylum.</title>
        <authorList>
            <person name="Spring S."/>
            <person name="Bunk B."/>
            <person name="Sproer C."/>
            <person name="Klenk H.-P."/>
        </authorList>
    </citation>
    <scope>NUCLEOTIDE SEQUENCE [LARGE SCALE GENOMIC DNA]</scope>
    <source>
        <strain evidence="1 2">L21-Spi-D4</strain>
    </source>
</reference>
<evidence type="ECO:0000313" key="2">
    <source>
        <dbReference type="Proteomes" id="UP000064893"/>
    </source>
</evidence>
<dbReference type="Proteomes" id="UP000064893">
    <property type="component" value="Chromosome"/>
</dbReference>
<dbReference type="GO" id="GO:0016787">
    <property type="term" value="F:hydrolase activity"/>
    <property type="evidence" value="ECO:0007669"/>
    <property type="project" value="UniProtKB-KW"/>
</dbReference>
<protein>
    <submittedName>
        <fullName evidence="1">Alpha/beta hydrolase family protein</fullName>
    </submittedName>
</protein>
<dbReference type="STRING" id="1307839.L21SP5_01136"/>
<keyword evidence="2" id="KW-1185">Reference proteome</keyword>
<accession>A0A0S2HXP8</accession>
<sequence>MNTTIIKILLVAGLFAMGACNPGTKKQTTDAELQEIIYLPDVAVNKPEASGDKWPVVLFFDAQARGVQFINAFGAILSDAGFGVVASNQWKNGTSGAMSQKIVKKMLARAASEGADMNQVYLAGFSGGGRFAQVLAQSGFSVQGVISLGAGGAAKKINNKPVVFIAGMSDFNLREALQYALTDQYHEPDLCMVFDGGHEWPPADVFMTALSWCKNPGTDLVFSSKDTSLQQLNHYFLLKSKGDNAIQNNQGIGKQVEPMLEQLKKEIAEELKIQNELKRNFGTNSKGFWLQWLDKIEQSGNSMYFQARVRQYMSLLQYMAVDNYIRQQQFAKAEQSLDIYRRIAPLNPDVEFLAAKRFLKMGKNKVALKKLNEAVEKGYNKYQIISKSEFSRKLSDSNDFILTLKQIYPDKKTY</sequence>
<organism evidence="1 2">
    <name type="scientific">Salinivirga cyanobacteriivorans</name>
    <dbReference type="NCBI Taxonomy" id="1307839"/>
    <lineage>
        <taxon>Bacteria</taxon>
        <taxon>Pseudomonadati</taxon>
        <taxon>Bacteroidota</taxon>
        <taxon>Bacteroidia</taxon>
        <taxon>Bacteroidales</taxon>
        <taxon>Salinivirgaceae</taxon>
        <taxon>Salinivirga</taxon>
    </lineage>
</organism>
<name>A0A0S2HXP8_9BACT</name>
<proteinExistence type="predicted"/>
<dbReference type="InterPro" id="IPR029058">
    <property type="entry name" value="AB_hydrolase_fold"/>
</dbReference>
<dbReference type="Gene3D" id="3.40.50.1820">
    <property type="entry name" value="alpha/beta hydrolase"/>
    <property type="match status" value="1"/>
</dbReference>
<dbReference type="KEGG" id="blq:L21SP5_01136"/>
<dbReference type="RefSeq" id="WP_157754569.1">
    <property type="nucleotide sequence ID" value="NZ_CP013118.1"/>
</dbReference>
<dbReference type="SUPFAM" id="SSF53474">
    <property type="entry name" value="alpha/beta-Hydrolases"/>
    <property type="match status" value="1"/>
</dbReference>
<evidence type="ECO:0000313" key="1">
    <source>
        <dbReference type="EMBL" id="ALO14795.1"/>
    </source>
</evidence>